<name>A0A494G8H2_SOLLC</name>
<evidence type="ECO:0000313" key="1">
    <source>
        <dbReference type="EnsemblPlants" id="Solyc00g007970.1.1.1.CDS"/>
    </source>
</evidence>
<keyword evidence="2" id="KW-1185">Reference proteome</keyword>
<reference evidence="1" key="1">
    <citation type="journal article" date="2012" name="Nature">
        <title>The tomato genome sequence provides insights into fleshy fruit evolution.</title>
        <authorList>
            <consortium name="Tomato Genome Consortium"/>
        </authorList>
    </citation>
    <scope>NUCLEOTIDE SEQUENCE [LARGE SCALE GENOMIC DNA]</scope>
    <source>
        <strain evidence="1">cv. Heinz 1706</strain>
    </source>
</reference>
<dbReference type="PANTHER" id="PTHR33187">
    <property type="entry name" value="WU:FI09B08"/>
    <property type="match status" value="1"/>
</dbReference>
<dbReference type="Proteomes" id="UP000004994">
    <property type="component" value="Unassembled WGS sequence"/>
</dbReference>
<sequence length="120" mass="14111">MTCYHLPWIANTTGLRQPWQCYNRPCQAHTIGQRWALNVIIALGKYTWSDYVGYDMLSSPLEIIHNWMMPGVIGYHRPCTSHTIIRFWAWHGRMALRHHTWLDDIRRGMRSSSFDSIHGG</sequence>
<evidence type="ECO:0000313" key="2">
    <source>
        <dbReference type="Proteomes" id="UP000004994"/>
    </source>
</evidence>
<proteinExistence type="predicted"/>
<dbReference type="Gramene" id="Solyc00g007970.1.1">
    <property type="protein sequence ID" value="Solyc00g007970.1.1.1.CDS"/>
    <property type="gene ID" value="Solyc00g007970.1"/>
</dbReference>
<reference evidence="1" key="2">
    <citation type="submission" date="2019-04" db="UniProtKB">
        <authorList>
            <consortium name="EnsemblPlants"/>
        </authorList>
    </citation>
    <scope>IDENTIFICATION</scope>
    <source>
        <strain evidence="1">cv. Heinz 1706</strain>
    </source>
</reference>
<dbReference type="PaxDb" id="4081-Solyc00g007970.1.1"/>
<protein>
    <submittedName>
        <fullName evidence="1">Uncharacterized protein</fullName>
    </submittedName>
</protein>
<organism evidence="1">
    <name type="scientific">Solanum lycopersicum</name>
    <name type="common">Tomato</name>
    <name type="synonym">Lycopersicon esculentum</name>
    <dbReference type="NCBI Taxonomy" id="4081"/>
    <lineage>
        <taxon>Eukaryota</taxon>
        <taxon>Viridiplantae</taxon>
        <taxon>Streptophyta</taxon>
        <taxon>Embryophyta</taxon>
        <taxon>Tracheophyta</taxon>
        <taxon>Spermatophyta</taxon>
        <taxon>Magnoliopsida</taxon>
        <taxon>eudicotyledons</taxon>
        <taxon>Gunneridae</taxon>
        <taxon>Pentapetalae</taxon>
        <taxon>asterids</taxon>
        <taxon>lamiids</taxon>
        <taxon>Solanales</taxon>
        <taxon>Solanaceae</taxon>
        <taxon>Solanoideae</taxon>
        <taxon>Solaneae</taxon>
        <taxon>Solanum</taxon>
        <taxon>Solanum subgen. Lycopersicon</taxon>
    </lineage>
</organism>
<dbReference type="AlphaFoldDB" id="A0A494G8H2"/>
<accession>A0A494G8H2</accession>
<dbReference type="InParanoid" id="A0A494G8H2"/>
<dbReference type="EnsemblPlants" id="Solyc00g007970.1.1">
    <property type="protein sequence ID" value="Solyc00g007970.1.1.1.CDS"/>
    <property type="gene ID" value="Solyc00g007970.1"/>
</dbReference>
<dbReference type="PANTHER" id="PTHR33187:SF11">
    <property type="entry name" value="AMINOTRANSFERASE-LIKE PLANT MOBILE DOMAIN-CONTAINING PROTEIN"/>
    <property type="match status" value="1"/>
</dbReference>